<proteinExistence type="predicted"/>
<evidence type="ECO:0000259" key="1">
    <source>
        <dbReference type="Pfam" id="PF04149"/>
    </source>
</evidence>
<dbReference type="EMBL" id="JARWBG010000036">
    <property type="protein sequence ID" value="MDH2392094.1"/>
    <property type="molecule type" value="Genomic_DNA"/>
</dbReference>
<feature type="domain" description="DUF397" evidence="1">
    <location>
        <begin position="6"/>
        <end position="58"/>
    </location>
</feature>
<evidence type="ECO:0000313" key="2">
    <source>
        <dbReference type="EMBL" id="MDH2392094.1"/>
    </source>
</evidence>
<evidence type="ECO:0000313" key="3">
    <source>
        <dbReference type="Proteomes" id="UP001223144"/>
    </source>
</evidence>
<dbReference type="RefSeq" id="WP_279931084.1">
    <property type="nucleotide sequence ID" value="NZ_JARWBG010000036.1"/>
</dbReference>
<accession>A0ABT6HVM1</accession>
<dbReference type="Proteomes" id="UP001223144">
    <property type="component" value="Unassembled WGS sequence"/>
</dbReference>
<name>A0ABT6HVM1_9ACTN</name>
<keyword evidence="3" id="KW-1185">Reference proteome</keyword>
<gene>
    <name evidence="2" type="ORF">QCN29_25585</name>
</gene>
<reference evidence="2 3" key="1">
    <citation type="submission" date="2023-04" db="EMBL/GenBank/DDBJ databases">
        <title>Streptomyces chengmaiensis sp. nov. isolated from the stem of mangrove plant in Hainan.</title>
        <authorList>
            <person name="Huang X."/>
            <person name="Zhou S."/>
            <person name="Chu X."/>
            <person name="Xie Y."/>
            <person name="Lin Y."/>
        </authorList>
    </citation>
    <scope>NUCLEOTIDE SEQUENCE [LARGE SCALE GENOMIC DNA]</scope>
    <source>
        <strain evidence="2 3">HNM0663</strain>
    </source>
</reference>
<organism evidence="2 3">
    <name type="scientific">Streptomyces chengmaiensis</name>
    <dbReference type="NCBI Taxonomy" id="3040919"/>
    <lineage>
        <taxon>Bacteria</taxon>
        <taxon>Bacillati</taxon>
        <taxon>Actinomycetota</taxon>
        <taxon>Actinomycetes</taxon>
        <taxon>Kitasatosporales</taxon>
        <taxon>Streptomycetaceae</taxon>
        <taxon>Streptomyces</taxon>
    </lineage>
</organism>
<protein>
    <submittedName>
        <fullName evidence="2">DUF397 domain-containing protein</fullName>
    </submittedName>
</protein>
<dbReference type="Pfam" id="PF04149">
    <property type="entry name" value="DUF397"/>
    <property type="match status" value="1"/>
</dbReference>
<dbReference type="InterPro" id="IPR007278">
    <property type="entry name" value="DUF397"/>
</dbReference>
<sequence length="67" mass="6629">MTVGITWLKSSFSGAGDDNNCVEVGATPTAVHLRESDAPGTALTTTPAALHALIAAAKEGGHRAVGG</sequence>
<comment type="caution">
    <text evidence="2">The sequence shown here is derived from an EMBL/GenBank/DDBJ whole genome shotgun (WGS) entry which is preliminary data.</text>
</comment>